<gene>
    <name evidence="2" type="ORF">M136_5473</name>
</gene>
<protein>
    <submittedName>
        <fullName evidence="2">Glycosyl transferase 2 family protein</fullName>
    </submittedName>
</protein>
<dbReference type="Pfam" id="PF00535">
    <property type="entry name" value="Glycos_transf_2"/>
    <property type="match status" value="1"/>
</dbReference>
<evidence type="ECO:0000313" key="3">
    <source>
        <dbReference type="Proteomes" id="UP000022082"/>
    </source>
</evidence>
<evidence type="ECO:0000259" key="1">
    <source>
        <dbReference type="Pfam" id="PF00535"/>
    </source>
</evidence>
<comment type="caution">
    <text evidence="2">The sequence shown here is derived from an EMBL/GenBank/DDBJ whole genome shotgun (WGS) entry which is preliminary data.</text>
</comment>
<keyword evidence="2" id="KW-0808">Transferase</keyword>
<dbReference type="AlphaFoldDB" id="A0A015YFS9"/>
<sequence>MLDCILKSCVNKIYIIDNSPTDELKVIRNYSEHIIYIFNDSNVGYGVAHNMALRKSIEENVDYHVVINPDISFEKG</sequence>
<dbReference type="InterPro" id="IPR001173">
    <property type="entry name" value="Glyco_trans_2-like"/>
</dbReference>
<dbReference type="Gene3D" id="3.90.550.10">
    <property type="entry name" value="Spore Coat Polysaccharide Biosynthesis Protein SpsA, Chain A"/>
    <property type="match status" value="1"/>
</dbReference>
<dbReference type="InterPro" id="IPR029044">
    <property type="entry name" value="Nucleotide-diphossugar_trans"/>
</dbReference>
<dbReference type="Proteomes" id="UP000022082">
    <property type="component" value="Unassembled WGS sequence"/>
</dbReference>
<evidence type="ECO:0000313" key="2">
    <source>
        <dbReference type="EMBL" id="EXZ30777.1"/>
    </source>
</evidence>
<name>A0A015YFS9_BACFG</name>
<dbReference type="EMBL" id="JGDJ01000118">
    <property type="protein sequence ID" value="EXZ30777.1"/>
    <property type="molecule type" value="Genomic_DNA"/>
</dbReference>
<accession>A0A015YFS9</accession>
<feature type="non-terminal residue" evidence="2">
    <location>
        <position position="76"/>
    </location>
</feature>
<reference evidence="2 3" key="1">
    <citation type="submission" date="2014-02" db="EMBL/GenBank/DDBJ databases">
        <authorList>
            <person name="Sears C."/>
            <person name="Carroll K."/>
            <person name="Sack B.R."/>
            <person name="Qadri F."/>
            <person name="Myers L.L."/>
            <person name="Chung G.-T."/>
            <person name="Escheverria P."/>
            <person name="Fraser C.M."/>
            <person name="Sadzewicz L."/>
            <person name="Shefchek K.A."/>
            <person name="Tallon L."/>
            <person name="Das S.P."/>
            <person name="Daugherty S."/>
            <person name="Mongodin E.F."/>
        </authorList>
    </citation>
    <scope>NUCLEOTIDE SEQUENCE [LARGE SCALE GENOMIC DNA]</scope>
    <source>
        <strain evidence="2 3">S36L11</strain>
    </source>
</reference>
<feature type="domain" description="Glycosyltransferase 2-like" evidence="1">
    <location>
        <begin position="12"/>
        <end position="73"/>
    </location>
</feature>
<dbReference type="GO" id="GO:0016740">
    <property type="term" value="F:transferase activity"/>
    <property type="evidence" value="ECO:0007669"/>
    <property type="project" value="UniProtKB-KW"/>
</dbReference>
<dbReference type="SUPFAM" id="SSF53448">
    <property type="entry name" value="Nucleotide-diphospho-sugar transferases"/>
    <property type="match status" value="1"/>
</dbReference>
<organism evidence="2 3">
    <name type="scientific">Bacteroides fragilis str. S36L11</name>
    <dbReference type="NCBI Taxonomy" id="1339327"/>
    <lineage>
        <taxon>Bacteria</taxon>
        <taxon>Pseudomonadati</taxon>
        <taxon>Bacteroidota</taxon>
        <taxon>Bacteroidia</taxon>
        <taxon>Bacteroidales</taxon>
        <taxon>Bacteroidaceae</taxon>
        <taxon>Bacteroides</taxon>
    </lineage>
</organism>
<proteinExistence type="predicted"/>